<dbReference type="Proteomes" id="UP001521184">
    <property type="component" value="Unassembled WGS sequence"/>
</dbReference>
<evidence type="ECO:0000313" key="3">
    <source>
        <dbReference type="Proteomes" id="UP001521184"/>
    </source>
</evidence>
<feature type="compositionally biased region" description="Polar residues" evidence="1">
    <location>
        <begin position="1"/>
        <end position="11"/>
    </location>
</feature>
<evidence type="ECO:0000256" key="1">
    <source>
        <dbReference type="SAM" id="MobiDB-lite"/>
    </source>
</evidence>
<reference evidence="2 3" key="1">
    <citation type="journal article" date="2023" name="Plant Dis.">
        <title>First Report of Diplodia intermedia Causing Canker and Dieback Diseases on Apple Trees in Canada.</title>
        <authorList>
            <person name="Ellouze W."/>
            <person name="Ilyukhin E."/>
            <person name="Sulman M."/>
            <person name="Ali S."/>
        </authorList>
    </citation>
    <scope>NUCLEOTIDE SEQUENCE [LARGE SCALE GENOMIC DNA]</scope>
    <source>
        <strain evidence="2 3">M45-28</strain>
    </source>
</reference>
<feature type="compositionally biased region" description="Low complexity" evidence="1">
    <location>
        <begin position="25"/>
        <end position="35"/>
    </location>
</feature>
<protein>
    <submittedName>
        <fullName evidence="2">Uncharacterized protein</fullName>
    </submittedName>
</protein>
<keyword evidence="3" id="KW-1185">Reference proteome</keyword>
<feature type="compositionally biased region" description="Polar residues" evidence="1">
    <location>
        <begin position="36"/>
        <end position="45"/>
    </location>
</feature>
<evidence type="ECO:0000313" key="2">
    <source>
        <dbReference type="EMBL" id="KAL1636656.1"/>
    </source>
</evidence>
<comment type="caution">
    <text evidence="2">The sequence shown here is derived from an EMBL/GenBank/DDBJ whole genome shotgun (WGS) entry which is preliminary data.</text>
</comment>
<name>A0ABR3TB92_9PEZI</name>
<gene>
    <name evidence="2" type="ORF">SLS58_009710</name>
</gene>
<accession>A0ABR3TB92</accession>
<proteinExistence type="predicted"/>
<feature type="region of interest" description="Disordered" evidence="1">
    <location>
        <begin position="1"/>
        <end position="78"/>
    </location>
</feature>
<dbReference type="EMBL" id="JAKEKT020000099">
    <property type="protein sequence ID" value="KAL1636656.1"/>
    <property type="molecule type" value="Genomic_DNA"/>
</dbReference>
<organism evidence="2 3">
    <name type="scientific">Diplodia intermedia</name>
    <dbReference type="NCBI Taxonomy" id="856260"/>
    <lineage>
        <taxon>Eukaryota</taxon>
        <taxon>Fungi</taxon>
        <taxon>Dikarya</taxon>
        <taxon>Ascomycota</taxon>
        <taxon>Pezizomycotina</taxon>
        <taxon>Dothideomycetes</taxon>
        <taxon>Dothideomycetes incertae sedis</taxon>
        <taxon>Botryosphaeriales</taxon>
        <taxon>Botryosphaeriaceae</taxon>
        <taxon>Diplodia</taxon>
    </lineage>
</organism>
<sequence>MTQPATMVTTRSKAKAKAEPKEETAQSSAARASSQPQHPSKQANTSRKRKSTPPSKDGSVSVPAANRAKKRKDSAASD</sequence>